<sequence>MPEADWASWPLVEVRADGAPADESRRYLMDVLAKALARGEQFAVVVQVPDGPEEHGGGGGMAKTLRSHRPGLQERCRGIAFVVGPEQAERARKMSEVGPKIMGCPTTAVHDSGEARSWAVGRLSEAGLTVPAQGGTPC</sequence>
<evidence type="ECO:0008006" key="4">
    <source>
        <dbReference type="Google" id="ProtNLM"/>
    </source>
</evidence>
<comment type="caution">
    <text evidence="2">The sequence shown here is derived from an EMBL/GenBank/DDBJ whole genome shotgun (WGS) entry which is preliminary data.</text>
</comment>
<dbReference type="Proteomes" id="UP000282084">
    <property type="component" value="Unassembled WGS sequence"/>
</dbReference>
<name>A0A495VZU2_9PSEU</name>
<evidence type="ECO:0000313" key="3">
    <source>
        <dbReference type="Proteomes" id="UP000282084"/>
    </source>
</evidence>
<feature type="region of interest" description="Disordered" evidence="1">
    <location>
        <begin position="49"/>
        <end position="70"/>
    </location>
</feature>
<dbReference type="RefSeq" id="WP_121005802.1">
    <property type="nucleotide sequence ID" value="NZ_RBXO01000001.1"/>
</dbReference>
<dbReference type="OrthoDB" id="3575038at2"/>
<evidence type="ECO:0000256" key="1">
    <source>
        <dbReference type="SAM" id="MobiDB-lite"/>
    </source>
</evidence>
<protein>
    <recommendedName>
        <fullName evidence="4">SpoIIAA-like protein</fullName>
    </recommendedName>
</protein>
<dbReference type="EMBL" id="RBXO01000001">
    <property type="protein sequence ID" value="RKT54277.1"/>
    <property type="molecule type" value="Genomic_DNA"/>
</dbReference>
<dbReference type="AlphaFoldDB" id="A0A495VZU2"/>
<proteinExistence type="predicted"/>
<organism evidence="2 3">
    <name type="scientific">Saccharothrix australiensis</name>
    <dbReference type="NCBI Taxonomy" id="2072"/>
    <lineage>
        <taxon>Bacteria</taxon>
        <taxon>Bacillati</taxon>
        <taxon>Actinomycetota</taxon>
        <taxon>Actinomycetes</taxon>
        <taxon>Pseudonocardiales</taxon>
        <taxon>Pseudonocardiaceae</taxon>
        <taxon>Saccharothrix</taxon>
    </lineage>
</organism>
<reference evidence="2 3" key="1">
    <citation type="submission" date="2018-10" db="EMBL/GenBank/DDBJ databases">
        <title>Sequencing the genomes of 1000 actinobacteria strains.</title>
        <authorList>
            <person name="Klenk H.-P."/>
        </authorList>
    </citation>
    <scope>NUCLEOTIDE SEQUENCE [LARGE SCALE GENOMIC DNA]</scope>
    <source>
        <strain evidence="2 3">DSM 43800</strain>
    </source>
</reference>
<gene>
    <name evidence="2" type="ORF">C8E97_2893</name>
</gene>
<keyword evidence="3" id="KW-1185">Reference proteome</keyword>
<accession>A0A495VZU2</accession>
<evidence type="ECO:0000313" key="2">
    <source>
        <dbReference type="EMBL" id="RKT54277.1"/>
    </source>
</evidence>